<dbReference type="GO" id="GO:0005730">
    <property type="term" value="C:nucleolus"/>
    <property type="evidence" value="ECO:0007669"/>
    <property type="project" value="TreeGrafter"/>
</dbReference>
<dbReference type="InterPro" id="IPR018784">
    <property type="entry name" value="LLPH-like"/>
</dbReference>
<dbReference type="EMBL" id="JAVRBK010000008">
    <property type="protein sequence ID" value="KAK5639942.1"/>
    <property type="molecule type" value="Genomic_DNA"/>
</dbReference>
<dbReference type="PANTHER" id="PTHR34253:SF1">
    <property type="entry name" value="PROTEIN LLP HOMOLOG"/>
    <property type="match status" value="1"/>
</dbReference>
<dbReference type="GO" id="GO:0097484">
    <property type="term" value="P:dendrite extension"/>
    <property type="evidence" value="ECO:0007669"/>
    <property type="project" value="TreeGrafter"/>
</dbReference>
<proteinExistence type="inferred from homology"/>
<dbReference type="PANTHER" id="PTHR34253">
    <property type="entry name" value="PROTEIN LLP HOMOLOG"/>
    <property type="match status" value="1"/>
</dbReference>
<dbReference type="GO" id="GO:0003723">
    <property type="term" value="F:RNA binding"/>
    <property type="evidence" value="ECO:0007669"/>
    <property type="project" value="TreeGrafter"/>
</dbReference>
<sequence length="140" mass="16564">MAKSLRSKWRRKCRAVKRVRYGKVELERLKKTLQNDPLYKDPNNVDMSAATTTTTTTESTSGLADIVTVVDKENIKLQSQAKLAEGQESMETNERKYNRKTMRDQYGNYPIWMNQRRIQEKKKVLKANEKKRKNKRKLKR</sequence>
<feature type="compositionally biased region" description="Basic residues" evidence="2">
    <location>
        <begin position="129"/>
        <end position="140"/>
    </location>
</feature>
<reference evidence="3 4" key="1">
    <citation type="journal article" date="2024" name="Insects">
        <title>An Improved Chromosome-Level Genome Assembly of the Firefly Pyrocoelia pectoralis.</title>
        <authorList>
            <person name="Fu X."/>
            <person name="Meyer-Rochow V.B."/>
            <person name="Ballantyne L."/>
            <person name="Zhu X."/>
        </authorList>
    </citation>
    <scope>NUCLEOTIDE SEQUENCE [LARGE SCALE GENOMIC DNA]</scope>
    <source>
        <strain evidence="3">XCY_ONT2</strain>
    </source>
</reference>
<name>A0AAN7V2K5_9COLE</name>
<dbReference type="AlphaFoldDB" id="A0AAN7V2K5"/>
<comment type="caution">
    <text evidence="3">The sequence shown here is derived from an EMBL/GenBank/DDBJ whole genome shotgun (WGS) entry which is preliminary data.</text>
</comment>
<organism evidence="3 4">
    <name type="scientific">Pyrocoelia pectoralis</name>
    <dbReference type="NCBI Taxonomy" id="417401"/>
    <lineage>
        <taxon>Eukaryota</taxon>
        <taxon>Metazoa</taxon>
        <taxon>Ecdysozoa</taxon>
        <taxon>Arthropoda</taxon>
        <taxon>Hexapoda</taxon>
        <taxon>Insecta</taxon>
        <taxon>Pterygota</taxon>
        <taxon>Neoptera</taxon>
        <taxon>Endopterygota</taxon>
        <taxon>Coleoptera</taxon>
        <taxon>Polyphaga</taxon>
        <taxon>Elateriformia</taxon>
        <taxon>Elateroidea</taxon>
        <taxon>Lampyridae</taxon>
        <taxon>Lampyrinae</taxon>
        <taxon>Pyrocoelia</taxon>
    </lineage>
</organism>
<evidence type="ECO:0008006" key="5">
    <source>
        <dbReference type="Google" id="ProtNLM"/>
    </source>
</evidence>
<protein>
    <recommendedName>
        <fullName evidence="5">Protein LLP homolog</fullName>
    </recommendedName>
</protein>
<evidence type="ECO:0000256" key="2">
    <source>
        <dbReference type="SAM" id="MobiDB-lite"/>
    </source>
</evidence>
<evidence type="ECO:0000313" key="3">
    <source>
        <dbReference type="EMBL" id="KAK5639942.1"/>
    </source>
</evidence>
<accession>A0AAN7V2K5</accession>
<dbReference type="Pfam" id="PF10169">
    <property type="entry name" value="LLPH"/>
    <property type="match status" value="1"/>
</dbReference>
<evidence type="ECO:0000256" key="1">
    <source>
        <dbReference type="ARBA" id="ARBA00034118"/>
    </source>
</evidence>
<comment type="similarity">
    <text evidence="1">Belongs to the learning-associated protein family.</text>
</comment>
<dbReference type="GO" id="GO:0001099">
    <property type="term" value="F:basal RNA polymerase II transcription machinery binding"/>
    <property type="evidence" value="ECO:0007669"/>
    <property type="project" value="TreeGrafter"/>
</dbReference>
<evidence type="ECO:0000313" key="4">
    <source>
        <dbReference type="Proteomes" id="UP001329430"/>
    </source>
</evidence>
<dbReference type="Proteomes" id="UP001329430">
    <property type="component" value="Chromosome 8"/>
</dbReference>
<keyword evidence="4" id="KW-1185">Reference proteome</keyword>
<gene>
    <name evidence="3" type="ORF">RI129_010753</name>
</gene>
<feature type="region of interest" description="Disordered" evidence="2">
    <location>
        <begin position="120"/>
        <end position="140"/>
    </location>
</feature>